<evidence type="ECO:0000313" key="2">
    <source>
        <dbReference type="Proteomes" id="UP000789920"/>
    </source>
</evidence>
<accession>A0ACA9R766</accession>
<gene>
    <name evidence="1" type="ORF">RPERSI_LOCUS17483</name>
</gene>
<feature type="non-terminal residue" evidence="1">
    <location>
        <position position="284"/>
    </location>
</feature>
<sequence length="284" mass="33507">DIEDQNPLPLLVSSQLKEFQESYAKINQNKKWALSSKKCIKDIIFKYYRQLSTETYIHSWIIDLDDREAEKLFSMKEWNKIRHSVRELLQVDRTFAESMIRFSNMCVEVQTKSKLRQILNTMSFLNEGKPYNRETHYDADLTDFKDPNELLQKQHLESWFDINVWSLIIDHSLQNVIGIETVRKVECKKIGYRIDGILQMYIDNVEYGVIEVAKKFEATKLLSDGYKLGKAMHDILICLSQKVHFEEARGYVSILKREKLLEVPAKVDKIKDLIRVLANVWILK</sequence>
<evidence type="ECO:0000313" key="1">
    <source>
        <dbReference type="EMBL" id="CAG8780340.1"/>
    </source>
</evidence>
<name>A0ACA9R766_9GLOM</name>
<dbReference type="Proteomes" id="UP000789920">
    <property type="component" value="Unassembled WGS sequence"/>
</dbReference>
<reference evidence="1" key="1">
    <citation type="submission" date="2021-06" db="EMBL/GenBank/DDBJ databases">
        <authorList>
            <person name="Kallberg Y."/>
            <person name="Tangrot J."/>
            <person name="Rosling A."/>
        </authorList>
    </citation>
    <scope>NUCLEOTIDE SEQUENCE</scope>
    <source>
        <strain evidence="1">MA461A</strain>
    </source>
</reference>
<comment type="caution">
    <text evidence="1">The sequence shown here is derived from an EMBL/GenBank/DDBJ whole genome shotgun (WGS) entry which is preliminary data.</text>
</comment>
<feature type="non-terminal residue" evidence="1">
    <location>
        <position position="1"/>
    </location>
</feature>
<keyword evidence="2" id="KW-1185">Reference proteome</keyword>
<organism evidence="1 2">
    <name type="scientific">Racocetra persica</name>
    <dbReference type="NCBI Taxonomy" id="160502"/>
    <lineage>
        <taxon>Eukaryota</taxon>
        <taxon>Fungi</taxon>
        <taxon>Fungi incertae sedis</taxon>
        <taxon>Mucoromycota</taxon>
        <taxon>Glomeromycotina</taxon>
        <taxon>Glomeromycetes</taxon>
        <taxon>Diversisporales</taxon>
        <taxon>Gigasporaceae</taxon>
        <taxon>Racocetra</taxon>
    </lineage>
</organism>
<protein>
    <submittedName>
        <fullName evidence="1">564_t:CDS:1</fullName>
    </submittedName>
</protein>
<proteinExistence type="predicted"/>
<dbReference type="EMBL" id="CAJVQC010044832">
    <property type="protein sequence ID" value="CAG8780340.1"/>
    <property type="molecule type" value="Genomic_DNA"/>
</dbReference>